<dbReference type="GO" id="GO:0061820">
    <property type="term" value="P:telomeric D-loop disassembly"/>
    <property type="evidence" value="ECO:0007669"/>
    <property type="project" value="TreeGrafter"/>
</dbReference>
<dbReference type="GO" id="GO:0031848">
    <property type="term" value="P:protection from non-homologous end joining at telomere"/>
    <property type="evidence" value="ECO:0007669"/>
    <property type="project" value="InterPro"/>
</dbReference>
<dbReference type="PANTHER" id="PTHR46833">
    <property type="entry name" value="TELOMERIC REPEAT-BINDING FACTOR 2 TERF2"/>
    <property type="match status" value="1"/>
</dbReference>
<dbReference type="Proteomes" id="UP000472273">
    <property type="component" value="Unplaced"/>
</dbReference>
<keyword evidence="2" id="KW-1185">Reference proteome</keyword>
<dbReference type="Gene3D" id="1.25.40.210">
    <property type="entry name" value="Telomere repeat-binding factor, dimerisation domain"/>
    <property type="match status" value="1"/>
</dbReference>
<dbReference type="GO" id="GO:0070187">
    <property type="term" value="C:shelterin complex"/>
    <property type="evidence" value="ECO:0007669"/>
    <property type="project" value="TreeGrafter"/>
</dbReference>
<proteinExistence type="predicted"/>
<organism evidence="1 2">
    <name type="scientific">Pseudonaja textilis</name>
    <name type="common">Eastern brown snake</name>
    <dbReference type="NCBI Taxonomy" id="8673"/>
    <lineage>
        <taxon>Eukaryota</taxon>
        <taxon>Metazoa</taxon>
        <taxon>Chordata</taxon>
        <taxon>Craniata</taxon>
        <taxon>Vertebrata</taxon>
        <taxon>Euteleostomi</taxon>
        <taxon>Lepidosauria</taxon>
        <taxon>Squamata</taxon>
        <taxon>Bifurcata</taxon>
        <taxon>Unidentata</taxon>
        <taxon>Episquamata</taxon>
        <taxon>Toxicofera</taxon>
        <taxon>Serpentes</taxon>
        <taxon>Colubroidea</taxon>
        <taxon>Elapidae</taxon>
        <taxon>Hydrophiinae</taxon>
        <taxon>Pseudonaja</taxon>
    </lineage>
</organism>
<reference evidence="1" key="2">
    <citation type="submission" date="2025-09" db="UniProtKB">
        <authorList>
            <consortium name="Ensembl"/>
        </authorList>
    </citation>
    <scope>IDENTIFICATION</scope>
</reference>
<dbReference type="GO" id="GO:0032210">
    <property type="term" value="P:regulation of telomere maintenance via telomerase"/>
    <property type="evidence" value="ECO:0007669"/>
    <property type="project" value="TreeGrafter"/>
</dbReference>
<dbReference type="GeneTree" id="ENSGT00940000158316"/>
<dbReference type="InterPro" id="IPR030657">
    <property type="entry name" value="TERF2"/>
</dbReference>
<dbReference type="PANTHER" id="PTHR46833:SF1">
    <property type="entry name" value="TELOMERIC REPEAT-BINDING FACTOR 2"/>
    <property type="match status" value="1"/>
</dbReference>
<name>A0A670ZK84_PSETE</name>
<accession>A0A670ZK84</accession>
<protein>
    <submittedName>
        <fullName evidence="1">Uncharacterized protein</fullName>
    </submittedName>
</protein>
<dbReference type="GO" id="GO:0003720">
    <property type="term" value="F:telomerase activity"/>
    <property type="evidence" value="ECO:0007669"/>
    <property type="project" value="TreeGrafter"/>
</dbReference>
<dbReference type="GO" id="GO:0003691">
    <property type="term" value="F:double-stranded telomeric DNA binding"/>
    <property type="evidence" value="ECO:0007669"/>
    <property type="project" value="TreeGrafter"/>
</dbReference>
<reference evidence="1" key="1">
    <citation type="submission" date="2025-08" db="UniProtKB">
        <authorList>
            <consortium name="Ensembl"/>
        </authorList>
    </citation>
    <scope>IDENTIFICATION</scope>
</reference>
<dbReference type="GO" id="GO:1905839">
    <property type="term" value="P:negative regulation of telomeric D-loop disassembly"/>
    <property type="evidence" value="ECO:0007669"/>
    <property type="project" value="TreeGrafter"/>
</dbReference>
<dbReference type="GO" id="GO:0070198">
    <property type="term" value="P:protein localization to chromosome, telomeric region"/>
    <property type="evidence" value="ECO:0007669"/>
    <property type="project" value="TreeGrafter"/>
</dbReference>
<sequence>MLSDDENQVVKTQESRPWMFRAKLLKWKQGSYHGPNLHLVSIMGFGIGERFSCRSCKTFPANALFRKQQKVCLHFSFNFLLQAVITCIQNKDYEHASKILREHMSQDPNCKQMSVILNHIIRKKNPSHPAICNLSCKVFQQRIFLVFKSYLDDSEPFLLVVSVAFQASLVLMSLI</sequence>
<dbReference type="InterPro" id="IPR036507">
    <property type="entry name" value="Telomere_rpt-bd_fac_dimer_sf"/>
</dbReference>
<evidence type="ECO:0000313" key="2">
    <source>
        <dbReference type="Proteomes" id="UP000472273"/>
    </source>
</evidence>
<dbReference type="GO" id="GO:0098505">
    <property type="term" value="F:G-rich strand telomeric DNA binding"/>
    <property type="evidence" value="ECO:0007669"/>
    <property type="project" value="TreeGrafter"/>
</dbReference>
<dbReference type="GO" id="GO:0031627">
    <property type="term" value="P:telomeric loop formation"/>
    <property type="evidence" value="ECO:0007669"/>
    <property type="project" value="TreeGrafter"/>
</dbReference>
<dbReference type="Ensembl" id="ENSPTXT00000023956.1">
    <property type="protein sequence ID" value="ENSPTXP00000023233.1"/>
    <property type="gene ID" value="ENSPTXG00000016127.1"/>
</dbReference>
<dbReference type="AlphaFoldDB" id="A0A670ZK84"/>
<dbReference type="GO" id="GO:0032208">
    <property type="term" value="P:negative regulation of telomere maintenance via recombination"/>
    <property type="evidence" value="ECO:0007669"/>
    <property type="project" value="TreeGrafter"/>
</dbReference>
<evidence type="ECO:0000313" key="1">
    <source>
        <dbReference type="Ensembl" id="ENSPTXP00000023233.1"/>
    </source>
</evidence>
<dbReference type="SUPFAM" id="SSF63600">
    <property type="entry name" value="Telomeric repeat binding factor (TRF) dimerisation domain"/>
    <property type="match status" value="1"/>
</dbReference>